<dbReference type="AlphaFoldDB" id="A0A843YI12"/>
<dbReference type="Proteomes" id="UP000444174">
    <property type="component" value="Unassembled WGS sequence"/>
</dbReference>
<feature type="region of interest" description="Disordered" evidence="1">
    <location>
        <begin position="1"/>
        <end position="23"/>
    </location>
</feature>
<protein>
    <submittedName>
        <fullName evidence="2">Uncharacterized protein</fullName>
    </submittedName>
</protein>
<gene>
    <name evidence="2" type="ORF">GFB49_11460</name>
</gene>
<feature type="compositionally biased region" description="Basic and acidic residues" evidence="1">
    <location>
        <begin position="1"/>
        <end position="11"/>
    </location>
</feature>
<keyword evidence="3" id="KW-1185">Reference proteome</keyword>
<evidence type="ECO:0000313" key="3">
    <source>
        <dbReference type="Proteomes" id="UP000444174"/>
    </source>
</evidence>
<reference evidence="2 3" key="1">
    <citation type="submission" date="2019-10" db="EMBL/GenBank/DDBJ databases">
        <title>Epibacterium sp. nov., isolated from seawater.</title>
        <authorList>
            <person name="Zhang X."/>
            <person name="Li N."/>
        </authorList>
    </citation>
    <scope>NUCLEOTIDE SEQUENCE [LARGE SCALE GENOMIC DNA]</scope>
    <source>
        <strain evidence="2 3">SM1979</strain>
    </source>
</reference>
<sequence length="181" mass="20547">MKSPKKIERTHIPTGRPKVQFPKSCTRAPSAKERPIATSGADQDEVTCLQVARHLFCAFTMPASQAWMTAFSLAEAHFDYKNGPAIASLVARVLDAVRRSRRSGFHYNSPNCEKCSAILTEHERRLMDALMMVRRGRLERAELELMMLCEGNDTARAMMWIRELALALPPLRHKQPSQRLQ</sequence>
<dbReference type="RefSeq" id="WP_153216017.1">
    <property type="nucleotide sequence ID" value="NZ_WIBF01000006.1"/>
</dbReference>
<proteinExistence type="predicted"/>
<dbReference type="EMBL" id="WIBF01000006">
    <property type="protein sequence ID" value="MQQ09074.1"/>
    <property type="molecule type" value="Genomic_DNA"/>
</dbReference>
<evidence type="ECO:0000313" key="2">
    <source>
        <dbReference type="EMBL" id="MQQ09074.1"/>
    </source>
</evidence>
<evidence type="ECO:0000256" key="1">
    <source>
        <dbReference type="SAM" id="MobiDB-lite"/>
    </source>
</evidence>
<comment type="caution">
    <text evidence="2">The sequence shown here is derived from an EMBL/GenBank/DDBJ whole genome shotgun (WGS) entry which is preliminary data.</text>
</comment>
<name>A0A843YI12_9RHOB</name>
<accession>A0A843YI12</accession>
<organism evidence="2 3">
    <name type="scientific">Tritonibacter litoralis</name>
    <dbReference type="NCBI Taxonomy" id="2662264"/>
    <lineage>
        <taxon>Bacteria</taxon>
        <taxon>Pseudomonadati</taxon>
        <taxon>Pseudomonadota</taxon>
        <taxon>Alphaproteobacteria</taxon>
        <taxon>Rhodobacterales</taxon>
        <taxon>Paracoccaceae</taxon>
        <taxon>Tritonibacter</taxon>
    </lineage>
</organism>